<reference evidence="3" key="1">
    <citation type="journal article" date="2023" name="Mol. Phylogenet. Evol.">
        <title>Genome-scale phylogeny and comparative genomics of the fungal order Sordariales.</title>
        <authorList>
            <person name="Hensen N."/>
            <person name="Bonometti L."/>
            <person name="Westerberg I."/>
            <person name="Brannstrom I.O."/>
            <person name="Guillou S."/>
            <person name="Cros-Aarteil S."/>
            <person name="Calhoun S."/>
            <person name="Haridas S."/>
            <person name="Kuo A."/>
            <person name="Mondo S."/>
            <person name="Pangilinan J."/>
            <person name="Riley R."/>
            <person name="LaButti K."/>
            <person name="Andreopoulos B."/>
            <person name="Lipzen A."/>
            <person name="Chen C."/>
            <person name="Yan M."/>
            <person name="Daum C."/>
            <person name="Ng V."/>
            <person name="Clum A."/>
            <person name="Steindorff A."/>
            <person name="Ohm R.A."/>
            <person name="Martin F."/>
            <person name="Silar P."/>
            <person name="Natvig D.O."/>
            <person name="Lalanne C."/>
            <person name="Gautier V."/>
            <person name="Ament-Velasquez S.L."/>
            <person name="Kruys A."/>
            <person name="Hutchinson M.I."/>
            <person name="Powell A.J."/>
            <person name="Barry K."/>
            <person name="Miller A.N."/>
            <person name="Grigoriev I.V."/>
            <person name="Debuchy R."/>
            <person name="Gladieux P."/>
            <person name="Hiltunen Thoren M."/>
            <person name="Johannesson H."/>
        </authorList>
    </citation>
    <scope>NUCLEOTIDE SEQUENCE</scope>
    <source>
        <strain evidence="3">CBS 532.94</strain>
    </source>
</reference>
<evidence type="ECO:0000256" key="2">
    <source>
        <dbReference type="SAM" id="MobiDB-lite"/>
    </source>
</evidence>
<feature type="region of interest" description="Disordered" evidence="2">
    <location>
        <begin position="99"/>
        <end position="121"/>
    </location>
</feature>
<evidence type="ECO:0000313" key="3">
    <source>
        <dbReference type="EMBL" id="KAK4235186.1"/>
    </source>
</evidence>
<accession>A0AAN7H4Y2</accession>
<reference evidence="3" key="2">
    <citation type="submission" date="2023-05" db="EMBL/GenBank/DDBJ databases">
        <authorList>
            <consortium name="Lawrence Berkeley National Laboratory"/>
            <person name="Steindorff A."/>
            <person name="Hensen N."/>
            <person name="Bonometti L."/>
            <person name="Westerberg I."/>
            <person name="Brannstrom I.O."/>
            <person name="Guillou S."/>
            <person name="Cros-Aarteil S."/>
            <person name="Calhoun S."/>
            <person name="Haridas S."/>
            <person name="Kuo A."/>
            <person name="Mondo S."/>
            <person name="Pangilinan J."/>
            <person name="Riley R."/>
            <person name="Labutti K."/>
            <person name="Andreopoulos B."/>
            <person name="Lipzen A."/>
            <person name="Chen C."/>
            <person name="Yanf M."/>
            <person name="Daum C."/>
            <person name="Ng V."/>
            <person name="Clum A."/>
            <person name="Ohm R."/>
            <person name="Martin F."/>
            <person name="Silar P."/>
            <person name="Natvig D."/>
            <person name="Lalanne C."/>
            <person name="Gautier V."/>
            <person name="Ament-Velasquez S.L."/>
            <person name="Kruys A."/>
            <person name="Hutchinson M.I."/>
            <person name="Powell A.J."/>
            <person name="Barry K."/>
            <person name="Miller A.N."/>
            <person name="Grigoriev I.V."/>
            <person name="Debuchy R."/>
            <person name="Gladieux P."/>
            <person name="Thoren M.H."/>
            <person name="Johannesson H."/>
        </authorList>
    </citation>
    <scope>NUCLEOTIDE SEQUENCE</scope>
    <source>
        <strain evidence="3">CBS 532.94</strain>
    </source>
</reference>
<comment type="caution">
    <text evidence="3">The sequence shown here is derived from an EMBL/GenBank/DDBJ whole genome shotgun (WGS) entry which is preliminary data.</text>
</comment>
<name>A0AAN7H4Y2_9PEZI</name>
<dbReference type="Proteomes" id="UP001303760">
    <property type="component" value="Unassembled WGS sequence"/>
</dbReference>
<dbReference type="PANTHER" id="PTHR42877:SF1">
    <property type="entry name" value="FAD-BINDING MONOOXYGENASE STCW"/>
    <property type="match status" value="1"/>
</dbReference>
<organism evidence="3 4">
    <name type="scientific">Achaetomium macrosporum</name>
    <dbReference type="NCBI Taxonomy" id="79813"/>
    <lineage>
        <taxon>Eukaryota</taxon>
        <taxon>Fungi</taxon>
        <taxon>Dikarya</taxon>
        <taxon>Ascomycota</taxon>
        <taxon>Pezizomycotina</taxon>
        <taxon>Sordariomycetes</taxon>
        <taxon>Sordariomycetidae</taxon>
        <taxon>Sordariales</taxon>
        <taxon>Chaetomiaceae</taxon>
        <taxon>Achaetomium</taxon>
    </lineage>
</organism>
<dbReference type="EMBL" id="MU860289">
    <property type="protein sequence ID" value="KAK4235186.1"/>
    <property type="molecule type" value="Genomic_DNA"/>
</dbReference>
<dbReference type="PANTHER" id="PTHR42877">
    <property type="entry name" value="L-ORNITHINE N(5)-MONOOXYGENASE-RELATED"/>
    <property type="match status" value="1"/>
</dbReference>
<protein>
    <submittedName>
        <fullName evidence="3">Uncharacterized protein</fullName>
    </submittedName>
</protein>
<keyword evidence="4" id="KW-1185">Reference proteome</keyword>
<evidence type="ECO:0000256" key="1">
    <source>
        <dbReference type="ARBA" id="ARBA00010139"/>
    </source>
</evidence>
<gene>
    <name evidence="3" type="ORF">C8A03DRAFT_36971</name>
</gene>
<comment type="similarity">
    <text evidence="1">Belongs to the FAD-binding monooxygenase family.</text>
</comment>
<feature type="compositionally biased region" description="Basic and acidic residues" evidence="2">
    <location>
        <begin position="106"/>
        <end position="121"/>
    </location>
</feature>
<evidence type="ECO:0000313" key="4">
    <source>
        <dbReference type="Proteomes" id="UP001303760"/>
    </source>
</evidence>
<sequence>MAPLYSVPEIENVRSWVPRQDVTDVFDERVQQRLTVRAGYKNNETGRVNAIWPGSSLHYLQVIKQFRYEDFEFHYADKNPCAHLGMGWTVEDRLGPKQADVSPYEANREKQRKALREKARV</sequence>
<dbReference type="AlphaFoldDB" id="A0AAN7H4Y2"/>
<proteinExistence type="inferred from homology"/>
<dbReference type="InterPro" id="IPR051209">
    <property type="entry name" value="FAD-bind_Monooxygenase_sf"/>
</dbReference>